<name>A0AAW0IP43_MYOGA</name>
<dbReference type="AlphaFoldDB" id="A0AAW0IP43"/>
<sequence length="403" mass="44209">NLGVTVASSWVAVRLHVRKRDQPPARLGPAGMPHTGKSFELHLPSLLHMLESSHRASGHPRLGGRGLPLPGQCTHRVWTDCRGAKSPLLIVCSLLSYRESRLRFCRSWKVFTCRQLILLALRRLQAEERPLVIASGARAGCTCRDRWKVAIPHPRGLAFLPQPREREATSGGFLDPPHFAPITMDAVPHVQPPHLPLALSCSLGEKLGNDTGSGRDTCPADVLSVTDKFQVAELLRVSMYHSPQGPELVPVEPPLGANLPSPAGSPPPLQSPERSSCWQAAVAMTSRRRTACLIWLITGKVPGVHTDVLLPQSGGKELTLLEYSLFSRVLSRPPVILAVTRADGQHHLTVTGEEMEAETEGLAQGQDRRVSKCQDQIPDSIECNVFPENECQERVQRAFREKG</sequence>
<comment type="caution">
    <text evidence="2">The sequence shown here is derived from an EMBL/GenBank/DDBJ whole genome shotgun (WGS) entry which is preliminary data.</text>
</comment>
<evidence type="ECO:0000313" key="2">
    <source>
        <dbReference type="EMBL" id="KAK7816001.1"/>
    </source>
</evidence>
<evidence type="ECO:0000313" key="3">
    <source>
        <dbReference type="Proteomes" id="UP001488838"/>
    </source>
</evidence>
<feature type="non-terminal residue" evidence="2">
    <location>
        <position position="1"/>
    </location>
</feature>
<feature type="region of interest" description="Disordered" evidence="1">
    <location>
        <begin position="247"/>
        <end position="274"/>
    </location>
</feature>
<reference evidence="2 3" key="1">
    <citation type="journal article" date="2023" name="bioRxiv">
        <title>Conserved and derived expression patterns and positive selection on dental genes reveal complex evolutionary context of ever-growing rodent molars.</title>
        <authorList>
            <person name="Calamari Z.T."/>
            <person name="Song A."/>
            <person name="Cohen E."/>
            <person name="Akter M."/>
            <person name="Roy R.D."/>
            <person name="Hallikas O."/>
            <person name="Christensen M.M."/>
            <person name="Li P."/>
            <person name="Marangoni P."/>
            <person name="Jernvall J."/>
            <person name="Klein O.D."/>
        </authorList>
    </citation>
    <scope>NUCLEOTIDE SEQUENCE [LARGE SCALE GENOMIC DNA]</scope>
    <source>
        <strain evidence="2">V071</strain>
    </source>
</reference>
<proteinExistence type="predicted"/>
<accession>A0AAW0IP43</accession>
<evidence type="ECO:0000256" key="1">
    <source>
        <dbReference type="SAM" id="MobiDB-lite"/>
    </source>
</evidence>
<gene>
    <name evidence="2" type="ORF">U0070_014214</name>
</gene>
<organism evidence="2 3">
    <name type="scientific">Myodes glareolus</name>
    <name type="common">Bank vole</name>
    <name type="synonym">Clethrionomys glareolus</name>
    <dbReference type="NCBI Taxonomy" id="447135"/>
    <lineage>
        <taxon>Eukaryota</taxon>
        <taxon>Metazoa</taxon>
        <taxon>Chordata</taxon>
        <taxon>Craniata</taxon>
        <taxon>Vertebrata</taxon>
        <taxon>Euteleostomi</taxon>
        <taxon>Mammalia</taxon>
        <taxon>Eutheria</taxon>
        <taxon>Euarchontoglires</taxon>
        <taxon>Glires</taxon>
        <taxon>Rodentia</taxon>
        <taxon>Myomorpha</taxon>
        <taxon>Muroidea</taxon>
        <taxon>Cricetidae</taxon>
        <taxon>Arvicolinae</taxon>
        <taxon>Myodes</taxon>
    </lineage>
</organism>
<keyword evidence="3" id="KW-1185">Reference proteome</keyword>
<protein>
    <submittedName>
        <fullName evidence="2">Uncharacterized protein</fullName>
    </submittedName>
</protein>
<dbReference type="EMBL" id="JBBHLL010000107">
    <property type="protein sequence ID" value="KAK7816001.1"/>
    <property type="molecule type" value="Genomic_DNA"/>
</dbReference>
<dbReference type="Proteomes" id="UP001488838">
    <property type="component" value="Unassembled WGS sequence"/>
</dbReference>